<keyword evidence="2" id="KW-1185">Reference proteome</keyword>
<dbReference type="Proteomes" id="UP000192247">
    <property type="component" value="Unassembled WGS sequence"/>
</dbReference>
<sequence>AGVTNVSKNTKKQRRIDTQQRFKLKAIQNVLKNGDERNGKAEVKKECFPDVRQRFSRVADERLVS</sequence>
<feature type="non-terminal residue" evidence="1">
    <location>
        <position position="1"/>
    </location>
</feature>
<name>A0A1V9X580_9ACAR</name>
<gene>
    <name evidence="1" type="ORF">BIW11_12765</name>
</gene>
<reference evidence="1 2" key="1">
    <citation type="journal article" date="2017" name="Gigascience">
        <title>Draft genome of the honey bee ectoparasitic mite, Tropilaelaps mercedesae, is shaped by the parasitic life history.</title>
        <authorList>
            <person name="Dong X."/>
            <person name="Armstrong S.D."/>
            <person name="Xia D."/>
            <person name="Makepeace B.L."/>
            <person name="Darby A.C."/>
            <person name="Kadowaki T."/>
        </authorList>
    </citation>
    <scope>NUCLEOTIDE SEQUENCE [LARGE SCALE GENOMIC DNA]</scope>
    <source>
        <strain evidence="1">Wuxi-XJTLU</strain>
    </source>
</reference>
<dbReference type="InParanoid" id="A0A1V9X580"/>
<organism evidence="1 2">
    <name type="scientific">Tropilaelaps mercedesae</name>
    <dbReference type="NCBI Taxonomy" id="418985"/>
    <lineage>
        <taxon>Eukaryota</taxon>
        <taxon>Metazoa</taxon>
        <taxon>Ecdysozoa</taxon>
        <taxon>Arthropoda</taxon>
        <taxon>Chelicerata</taxon>
        <taxon>Arachnida</taxon>
        <taxon>Acari</taxon>
        <taxon>Parasitiformes</taxon>
        <taxon>Mesostigmata</taxon>
        <taxon>Gamasina</taxon>
        <taxon>Dermanyssoidea</taxon>
        <taxon>Laelapidae</taxon>
        <taxon>Tropilaelaps</taxon>
    </lineage>
</organism>
<protein>
    <submittedName>
        <fullName evidence="1">Uncharacterized protein</fullName>
    </submittedName>
</protein>
<comment type="caution">
    <text evidence="1">The sequence shown here is derived from an EMBL/GenBank/DDBJ whole genome shotgun (WGS) entry which is preliminary data.</text>
</comment>
<dbReference type="AlphaFoldDB" id="A0A1V9X580"/>
<accession>A0A1V9X580</accession>
<evidence type="ECO:0000313" key="1">
    <source>
        <dbReference type="EMBL" id="OQR68664.1"/>
    </source>
</evidence>
<evidence type="ECO:0000313" key="2">
    <source>
        <dbReference type="Proteomes" id="UP000192247"/>
    </source>
</evidence>
<proteinExistence type="predicted"/>
<dbReference type="EMBL" id="MNPL01023702">
    <property type="protein sequence ID" value="OQR68664.1"/>
    <property type="molecule type" value="Genomic_DNA"/>
</dbReference>